<feature type="domain" description="Methyl-accepting transducer" evidence="5">
    <location>
        <begin position="308"/>
        <end position="540"/>
    </location>
</feature>
<dbReference type="PANTHER" id="PTHR32089:SF112">
    <property type="entry name" value="LYSOZYME-LIKE PROTEIN-RELATED"/>
    <property type="match status" value="1"/>
</dbReference>
<keyword evidence="8" id="KW-1185">Reference proteome</keyword>
<feature type="transmembrane region" description="Helical" evidence="4">
    <location>
        <begin position="12"/>
        <end position="34"/>
    </location>
</feature>
<dbReference type="PROSITE" id="PS50885">
    <property type="entry name" value="HAMP"/>
    <property type="match status" value="1"/>
</dbReference>
<proteinExistence type="inferred from homology"/>
<evidence type="ECO:0000256" key="4">
    <source>
        <dbReference type="SAM" id="Phobius"/>
    </source>
</evidence>
<dbReference type="PROSITE" id="PS50111">
    <property type="entry name" value="CHEMOTAXIS_TRANSDUC_2"/>
    <property type="match status" value="1"/>
</dbReference>
<dbReference type="Gene3D" id="6.10.340.10">
    <property type="match status" value="1"/>
</dbReference>
<keyword evidence="4" id="KW-0472">Membrane</keyword>
<dbReference type="Gene3D" id="1.10.287.950">
    <property type="entry name" value="Methyl-accepting chemotaxis protein"/>
    <property type="match status" value="1"/>
</dbReference>
<dbReference type="SMART" id="SM00304">
    <property type="entry name" value="HAMP"/>
    <property type="match status" value="1"/>
</dbReference>
<keyword evidence="1 3" id="KW-0807">Transducer</keyword>
<name>A0ABX2TB82_9PROT</name>
<evidence type="ECO:0000259" key="6">
    <source>
        <dbReference type="PROSITE" id="PS50885"/>
    </source>
</evidence>
<evidence type="ECO:0000313" key="7">
    <source>
        <dbReference type="EMBL" id="NYZ21555.1"/>
    </source>
</evidence>
<keyword evidence="4" id="KW-1133">Transmembrane helix</keyword>
<dbReference type="InterPro" id="IPR004089">
    <property type="entry name" value="MCPsignal_dom"/>
</dbReference>
<organism evidence="7 8">
    <name type="scientific">Azospirillum oleiclasticum</name>
    <dbReference type="NCBI Taxonomy" id="2735135"/>
    <lineage>
        <taxon>Bacteria</taxon>
        <taxon>Pseudomonadati</taxon>
        <taxon>Pseudomonadota</taxon>
        <taxon>Alphaproteobacteria</taxon>
        <taxon>Rhodospirillales</taxon>
        <taxon>Azospirillaceae</taxon>
        <taxon>Azospirillum</taxon>
    </lineage>
</organism>
<accession>A0ABX2TB82</accession>
<keyword evidence="4" id="KW-0812">Transmembrane</keyword>
<dbReference type="CDD" id="cd06225">
    <property type="entry name" value="HAMP"/>
    <property type="match status" value="1"/>
</dbReference>
<comment type="similarity">
    <text evidence="2">Belongs to the methyl-accepting chemotaxis (MCP) protein family.</text>
</comment>
<evidence type="ECO:0000256" key="1">
    <source>
        <dbReference type="ARBA" id="ARBA00023224"/>
    </source>
</evidence>
<dbReference type="Proteomes" id="UP000584642">
    <property type="component" value="Unassembled WGS sequence"/>
</dbReference>
<dbReference type="RefSeq" id="WP_180283330.1">
    <property type="nucleotide sequence ID" value="NZ_JABFDB010000012.1"/>
</dbReference>
<protein>
    <submittedName>
        <fullName evidence="7">HAMP domain-containing protein</fullName>
    </submittedName>
</protein>
<dbReference type="SUPFAM" id="SSF58104">
    <property type="entry name" value="Methyl-accepting chemotaxis protein (MCP) signaling domain"/>
    <property type="match status" value="1"/>
</dbReference>
<dbReference type="SMART" id="SM00283">
    <property type="entry name" value="MA"/>
    <property type="match status" value="1"/>
</dbReference>
<evidence type="ECO:0000256" key="3">
    <source>
        <dbReference type="PROSITE-ProRule" id="PRU00284"/>
    </source>
</evidence>
<dbReference type="Pfam" id="PF00015">
    <property type="entry name" value="MCPsignal"/>
    <property type="match status" value="1"/>
</dbReference>
<comment type="caution">
    <text evidence="7">The sequence shown here is derived from an EMBL/GenBank/DDBJ whole genome shotgun (WGS) entry which is preliminary data.</text>
</comment>
<sequence>MFLDHIRIPRKLGIPTATAVLAIVAIAVLGGIAIRMQSDLLDSLFNRSLAREAEVQGLTDTLALAHGGLYRAMVLKSANAPDSAVDEEVKALNGLLRSLNERLVRLRDTPDLDDHERALAGKMAADAASYQATVGSFLGLLKMGVDPLDFLKALQAGYDGVNGGAREYLNLQRDEATARYRTVNASVGVITDGFYTLAVLALLVTMGVALLVGRNITRPVGLLTAAMDWLATGHLDGEIPGADRRDEIGSMARAVQVFKENAQRVRTLAEEQEAFRAKSERDQRAVLAKLAADLEASVKKTMGEVIRSAASMREEANGMLENARQTSHHSDTVAHAVQEATTEVESVASGAEQLRSSIDEITRSIARSTGLARGAVEEAGRTDEIVKGLSEASRKIEEVVGLINNIAGQTNLLALNATIEAARAGEAGKGFAVVASEVKSLANQTAKATEEIGSEIAAVQAATAAAVNAIRSIATTIREVDGSLGTVAAAVEEQDAATREISERSQRAAADTMAVLQEMRLVQEAAETTGRAAGSVQTTAATLSDNFTSLDREIEGFTRRITAA</sequence>
<dbReference type="InterPro" id="IPR003660">
    <property type="entry name" value="HAMP_dom"/>
</dbReference>
<feature type="domain" description="HAMP" evidence="6">
    <location>
        <begin position="214"/>
        <end position="267"/>
    </location>
</feature>
<dbReference type="EMBL" id="JABFDB010000012">
    <property type="protein sequence ID" value="NYZ21555.1"/>
    <property type="molecule type" value="Genomic_DNA"/>
</dbReference>
<dbReference type="Pfam" id="PF00672">
    <property type="entry name" value="HAMP"/>
    <property type="match status" value="1"/>
</dbReference>
<reference evidence="7 8" key="1">
    <citation type="submission" date="2020-05" db="EMBL/GenBank/DDBJ databases">
        <title>Azospirillum oleiclasticum sp. nov, a nitrogen-fixing and heavy crude oil-emulsifying bacterium isolated from the crude oil of Yumen Oilfield.</title>
        <authorList>
            <person name="Wu D."/>
            <person name="Cai M."/>
            <person name="Zhang X."/>
        </authorList>
    </citation>
    <scope>NUCLEOTIDE SEQUENCE [LARGE SCALE GENOMIC DNA]</scope>
    <source>
        <strain evidence="7 8">ROY-1-1-2</strain>
    </source>
</reference>
<gene>
    <name evidence="7" type="ORF">HND93_17725</name>
</gene>
<evidence type="ECO:0000313" key="8">
    <source>
        <dbReference type="Proteomes" id="UP000584642"/>
    </source>
</evidence>
<evidence type="ECO:0000259" key="5">
    <source>
        <dbReference type="PROSITE" id="PS50111"/>
    </source>
</evidence>
<evidence type="ECO:0000256" key="2">
    <source>
        <dbReference type="ARBA" id="ARBA00029447"/>
    </source>
</evidence>
<dbReference type="PANTHER" id="PTHR32089">
    <property type="entry name" value="METHYL-ACCEPTING CHEMOTAXIS PROTEIN MCPB"/>
    <property type="match status" value="1"/>
</dbReference>